<proteinExistence type="predicted"/>
<gene>
    <name evidence="2" type="ORF">B5F17_10865</name>
</gene>
<sequence length="286" mass="30917">MKRHQPERYQDIPIPDALGDVIDRAAARAKHQRRRRPLVRTGICAAAALCVLTVTANSPLAAQAVHIPVLGTVVQMLHIGSGGVQTDGLAVHAAGEGSKADILFTETEGSADFAPSYTAKTYRAPNRVVLSLGGVRLADRQAVCDTLTQTEGVRDAYFAMVLDDSAMQLVIELEPGYTYEITERAEPAGLTFTFTKDDTQTDSAPVYYLRTEAMPYGESLGIAAERFWGQETTQVRTEEGNYIVTVGEYQSESEAQNALDALNAELGETGLTIASSLPDERPHDAE</sequence>
<accession>A0A1Y4L5F0</accession>
<protein>
    <recommendedName>
        <fullName evidence="4">SPOR domain-containing protein</fullName>
    </recommendedName>
</protein>
<evidence type="ECO:0000313" key="2">
    <source>
        <dbReference type="EMBL" id="OUP51995.1"/>
    </source>
</evidence>
<comment type="caution">
    <text evidence="2">The sequence shown here is derived from an EMBL/GenBank/DDBJ whole genome shotgun (WGS) entry which is preliminary data.</text>
</comment>
<evidence type="ECO:0000313" key="3">
    <source>
        <dbReference type="Proteomes" id="UP000195897"/>
    </source>
</evidence>
<feature type="transmembrane region" description="Helical" evidence="1">
    <location>
        <begin position="38"/>
        <end position="56"/>
    </location>
</feature>
<keyword evidence="1" id="KW-0472">Membrane</keyword>
<keyword evidence="1" id="KW-1133">Transmembrane helix</keyword>
<dbReference type="EMBL" id="NFKK01000014">
    <property type="protein sequence ID" value="OUP51995.1"/>
    <property type="molecule type" value="Genomic_DNA"/>
</dbReference>
<reference evidence="3" key="1">
    <citation type="submission" date="2017-04" db="EMBL/GenBank/DDBJ databases">
        <title>Function of individual gut microbiota members based on whole genome sequencing of pure cultures obtained from chicken caecum.</title>
        <authorList>
            <person name="Medvecky M."/>
            <person name="Cejkova D."/>
            <person name="Polansky O."/>
            <person name="Karasova D."/>
            <person name="Kubasova T."/>
            <person name="Cizek A."/>
            <person name="Rychlik I."/>
        </authorList>
    </citation>
    <scope>NUCLEOTIDE SEQUENCE [LARGE SCALE GENOMIC DNA]</scope>
    <source>
        <strain evidence="3">An180</strain>
    </source>
</reference>
<dbReference type="Proteomes" id="UP000195897">
    <property type="component" value="Unassembled WGS sequence"/>
</dbReference>
<dbReference type="RefSeq" id="WP_087373783.1">
    <property type="nucleotide sequence ID" value="NZ_NFKK01000014.1"/>
</dbReference>
<name>A0A1Y4L5F0_9FIRM</name>
<evidence type="ECO:0008006" key="4">
    <source>
        <dbReference type="Google" id="ProtNLM"/>
    </source>
</evidence>
<organism evidence="2 3">
    <name type="scientific">Butyricicoccus pullicaecorum</name>
    <dbReference type="NCBI Taxonomy" id="501571"/>
    <lineage>
        <taxon>Bacteria</taxon>
        <taxon>Bacillati</taxon>
        <taxon>Bacillota</taxon>
        <taxon>Clostridia</taxon>
        <taxon>Eubacteriales</taxon>
        <taxon>Butyricicoccaceae</taxon>
        <taxon>Butyricicoccus</taxon>
    </lineage>
</organism>
<evidence type="ECO:0000256" key="1">
    <source>
        <dbReference type="SAM" id="Phobius"/>
    </source>
</evidence>
<dbReference type="AlphaFoldDB" id="A0A1Y4L5F0"/>
<keyword evidence="1" id="KW-0812">Transmembrane</keyword>